<evidence type="ECO:0000259" key="11">
    <source>
        <dbReference type="Pfam" id="PF04106"/>
    </source>
</evidence>
<dbReference type="PANTHER" id="PTHR13040">
    <property type="entry name" value="AUTOPHAGY PROTEIN 5"/>
    <property type="match status" value="1"/>
</dbReference>
<dbReference type="InterPro" id="IPR048318">
    <property type="entry name" value="ATG5_UblB"/>
</dbReference>
<reference evidence="14" key="1">
    <citation type="submission" date="2018-08" db="EMBL/GenBank/DDBJ databases">
        <authorList>
            <person name="Cornetti L."/>
        </authorList>
    </citation>
    <scope>NUCLEOTIDE SEQUENCE</scope>
    <source>
        <strain evidence="14">OM-SAIQ-clone2</strain>
    </source>
</reference>
<comment type="similarity">
    <text evidence="3 10">Belongs to the ATG5 family.</text>
</comment>
<dbReference type="Gene3D" id="3.10.20.620">
    <property type="match status" value="1"/>
</dbReference>
<evidence type="ECO:0000259" key="13">
    <source>
        <dbReference type="Pfam" id="PF20638"/>
    </source>
</evidence>
<keyword evidence="5" id="KW-0963">Cytoplasm</keyword>
<dbReference type="GO" id="GO:0044233">
    <property type="term" value="C:mitochondria-associated endoplasmic reticulum membrane contact site"/>
    <property type="evidence" value="ECO:0007669"/>
    <property type="project" value="TreeGrafter"/>
</dbReference>
<evidence type="ECO:0000256" key="6">
    <source>
        <dbReference type="ARBA" id="ARBA00022499"/>
    </source>
</evidence>
<feature type="domain" description="Autophagy protein ATG5 UblB" evidence="11">
    <location>
        <begin position="187"/>
        <end position="268"/>
    </location>
</feature>
<dbReference type="FunFam" id="3.10.20.90:FF:000100">
    <property type="entry name" value="Autophagy related 5"/>
    <property type="match status" value="1"/>
</dbReference>
<proteinExistence type="evidence at transcript level"/>
<keyword evidence="7 10" id="KW-0832">Ubl conjugation</keyword>
<evidence type="ECO:0000256" key="8">
    <source>
        <dbReference type="ARBA" id="ARBA00023006"/>
    </source>
</evidence>
<sequence>MSSSCEAQRFMWICSLSYRFQPVTRPFGVNNKPCVCSLLCSKISLYSLHLDKRQRSFAKYQHQLHQTPSILWLEDIFGKFDEMHYPIGLLYDLFVTNSELPWQITVHFDKYPDNKILKCSSKDVVEAHLMHSLKEADALKHRNHIMSLMQERDHKQLWLGLLHDRFDQFWSANRKLMDHTAEEGFRHIPFRLYAPQLTSKPFIQYLVKPIENEKKMTIEDLLQKANLNFESKGQYQVVIHGIDIPLETPLQWISEHLSYPDNFLHLCIRYPST</sequence>
<dbReference type="InterPro" id="IPR042527">
    <property type="entry name" value="Atg5_UblA_dom_sf"/>
</dbReference>
<evidence type="ECO:0000256" key="5">
    <source>
        <dbReference type="ARBA" id="ARBA00022490"/>
    </source>
</evidence>
<comment type="subunit">
    <text evidence="10">Conjugated with ATG12.</text>
</comment>
<dbReference type="GO" id="GO:0034727">
    <property type="term" value="P:piecemeal microautophagy of the nucleus"/>
    <property type="evidence" value="ECO:0007669"/>
    <property type="project" value="TreeGrafter"/>
</dbReference>
<dbReference type="EMBL" id="LR024814">
    <property type="protein sequence ID" value="SVE94433.1"/>
    <property type="molecule type" value="mRNA"/>
</dbReference>
<comment type="subcellular location">
    <subcellularLocation>
        <location evidence="1">Cytoplasm</location>
    </subcellularLocation>
    <subcellularLocation>
        <location evidence="2 10">Preautophagosomal structure membrane</location>
        <topology evidence="2 10">Peripheral membrane protein</topology>
    </subcellularLocation>
</comment>
<dbReference type="Pfam" id="PF20638">
    <property type="entry name" value="ATG5_UblA"/>
    <property type="match status" value="1"/>
</dbReference>
<dbReference type="Pfam" id="PF20637">
    <property type="entry name" value="ATG5_HBR"/>
    <property type="match status" value="1"/>
</dbReference>
<dbReference type="GO" id="GO:0007033">
    <property type="term" value="P:vacuole organization"/>
    <property type="evidence" value="ECO:0007669"/>
    <property type="project" value="UniProtKB-ARBA"/>
</dbReference>
<dbReference type="InterPro" id="IPR007239">
    <property type="entry name" value="Atg5"/>
</dbReference>
<dbReference type="GO" id="GO:0034045">
    <property type="term" value="C:phagophore assembly site membrane"/>
    <property type="evidence" value="ECO:0007669"/>
    <property type="project" value="UniProtKB-SubCell"/>
</dbReference>
<dbReference type="GO" id="GO:0005776">
    <property type="term" value="C:autophagosome"/>
    <property type="evidence" value="ECO:0007669"/>
    <property type="project" value="TreeGrafter"/>
</dbReference>
<dbReference type="InterPro" id="IPR048939">
    <property type="entry name" value="ATG5_UblA"/>
</dbReference>
<name>A0A4Y7NNT7_9CRUS</name>
<evidence type="ECO:0000259" key="12">
    <source>
        <dbReference type="Pfam" id="PF20637"/>
    </source>
</evidence>
<evidence type="ECO:0000256" key="7">
    <source>
        <dbReference type="ARBA" id="ARBA00022843"/>
    </source>
</evidence>
<comment type="function">
    <text evidence="10">Involved in autophagic vesicle formation.</text>
</comment>
<dbReference type="Gene3D" id="3.10.20.90">
    <property type="entry name" value="Phosphatidylinositol 3-kinase Catalytic Subunit, Chain A, domain 1"/>
    <property type="match status" value="1"/>
</dbReference>
<evidence type="ECO:0000256" key="1">
    <source>
        <dbReference type="ARBA" id="ARBA00004496"/>
    </source>
</evidence>
<dbReference type="Pfam" id="PF04106">
    <property type="entry name" value="ATG5_UblB"/>
    <property type="match status" value="1"/>
</dbReference>
<dbReference type="FunFam" id="1.10.246.190:FF:000001">
    <property type="entry name" value="Autophagy related 5"/>
    <property type="match status" value="1"/>
</dbReference>
<feature type="domain" description="Autophagy protein ATG5 UblA" evidence="13">
    <location>
        <begin position="14"/>
        <end position="108"/>
    </location>
</feature>
<evidence type="ECO:0000256" key="3">
    <source>
        <dbReference type="ARBA" id="ARBA00006910"/>
    </source>
</evidence>
<dbReference type="GO" id="GO:0006995">
    <property type="term" value="P:cellular response to nitrogen starvation"/>
    <property type="evidence" value="ECO:0007669"/>
    <property type="project" value="TreeGrafter"/>
</dbReference>
<organism evidence="14">
    <name type="scientific">Simocephalus serrulatus</name>
    <dbReference type="NCBI Taxonomy" id="117539"/>
    <lineage>
        <taxon>Eukaryota</taxon>
        <taxon>Metazoa</taxon>
        <taxon>Ecdysozoa</taxon>
        <taxon>Arthropoda</taxon>
        <taxon>Crustacea</taxon>
        <taxon>Branchiopoda</taxon>
        <taxon>Diplostraca</taxon>
        <taxon>Cladocera</taxon>
        <taxon>Anomopoda</taxon>
        <taxon>Daphniidae</taxon>
        <taxon>Simocephalus</taxon>
    </lineage>
</organism>
<gene>
    <name evidence="14" type="primary">EOG090X0BB3</name>
</gene>
<evidence type="ECO:0000256" key="10">
    <source>
        <dbReference type="RuleBase" id="RU361202"/>
    </source>
</evidence>
<dbReference type="InterPro" id="IPR048940">
    <property type="entry name" value="ATG5_HBR"/>
</dbReference>
<keyword evidence="9 10" id="KW-0472">Membrane</keyword>
<evidence type="ECO:0000256" key="9">
    <source>
        <dbReference type="ARBA" id="ARBA00023136"/>
    </source>
</evidence>
<dbReference type="GO" id="GO:0000422">
    <property type="term" value="P:autophagy of mitochondrion"/>
    <property type="evidence" value="ECO:0007669"/>
    <property type="project" value="TreeGrafter"/>
</dbReference>
<dbReference type="AlphaFoldDB" id="A0A4Y7NNT7"/>
<dbReference type="InterPro" id="IPR042526">
    <property type="entry name" value="Atg5_HR"/>
</dbReference>
<dbReference type="PANTHER" id="PTHR13040:SF2">
    <property type="entry name" value="AUTOPHAGY PROTEIN 5"/>
    <property type="match status" value="1"/>
</dbReference>
<evidence type="ECO:0000313" key="14">
    <source>
        <dbReference type="EMBL" id="SVE94433.1"/>
    </source>
</evidence>
<dbReference type="GO" id="GO:0034274">
    <property type="term" value="C:Atg12-Atg5-Atg16 complex"/>
    <property type="evidence" value="ECO:0007669"/>
    <property type="project" value="TreeGrafter"/>
</dbReference>
<evidence type="ECO:0000256" key="2">
    <source>
        <dbReference type="ARBA" id="ARBA00004623"/>
    </source>
</evidence>
<feature type="domain" description="Autophagy protein ATG5 alpha-helical bundle region" evidence="12">
    <location>
        <begin position="123"/>
        <end position="178"/>
    </location>
</feature>
<keyword evidence="6 10" id="KW-1017">Isopeptide bond</keyword>
<keyword evidence="8 10" id="KW-0072">Autophagy</keyword>
<dbReference type="Gene3D" id="1.10.246.190">
    <property type="entry name" value="Autophagy protein Apg5, helix rich domain"/>
    <property type="match status" value="1"/>
</dbReference>
<accession>A0A4Y7NNT7</accession>
<protein>
    <recommendedName>
        <fullName evidence="4 10">Autophagy protein 5</fullName>
    </recommendedName>
</protein>
<dbReference type="GO" id="GO:0061908">
    <property type="term" value="C:phagophore"/>
    <property type="evidence" value="ECO:0007669"/>
    <property type="project" value="TreeGrafter"/>
</dbReference>
<evidence type="ECO:0000256" key="4">
    <source>
        <dbReference type="ARBA" id="ARBA00015616"/>
    </source>
</evidence>
<dbReference type="GO" id="GO:0019776">
    <property type="term" value="F:Atg8-family ligase activity"/>
    <property type="evidence" value="ECO:0007669"/>
    <property type="project" value="TreeGrafter"/>
</dbReference>